<name>A0A0A8XUM7_ARUDO</name>
<accession>A0A0A8XUM7</accession>
<feature type="compositionally biased region" description="Polar residues" evidence="1">
    <location>
        <begin position="27"/>
        <end position="36"/>
    </location>
</feature>
<feature type="region of interest" description="Disordered" evidence="1">
    <location>
        <begin position="1"/>
        <end position="43"/>
    </location>
</feature>
<proteinExistence type="predicted"/>
<sequence>MLYMHGILNMNNPPSNLVKHDSKTHTRSQNNLTSHLVGNVRPK</sequence>
<protein>
    <submittedName>
        <fullName evidence="2">Uncharacterized protein</fullName>
    </submittedName>
</protein>
<reference evidence="2" key="2">
    <citation type="journal article" date="2015" name="Data Brief">
        <title>Shoot transcriptome of the giant reed, Arundo donax.</title>
        <authorList>
            <person name="Barrero R.A."/>
            <person name="Guerrero F.D."/>
            <person name="Moolhuijzen P."/>
            <person name="Goolsby J.A."/>
            <person name="Tidwell J."/>
            <person name="Bellgard S.E."/>
            <person name="Bellgard M.I."/>
        </authorList>
    </citation>
    <scope>NUCLEOTIDE SEQUENCE</scope>
    <source>
        <tissue evidence="2">Shoot tissue taken approximately 20 cm above the soil surface</tissue>
    </source>
</reference>
<evidence type="ECO:0000256" key="1">
    <source>
        <dbReference type="SAM" id="MobiDB-lite"/>
    </source>
</evidence>
<dbReference type="AlphaFoldDB" id="A0A0A8XUM7"/>
<dbReference type="EMBL" id="GBRH01281432">
    <property type="protein sequence ID" value="JAD16463.1"/>
    <property type="molecule type" value="Transcribed_RNA"/>
</dbReference>
<evidence type="ECO:0000313" key="2">
    <source>
        <dbReference type="EMBL" id="JAD16463.1"/>
    </source>
</evidence>
<organism evidence="2">
    <name type="scientific">Arundo donax</name>
    <name type="common">Giant reed</name>
    <name type="synonym">Donax arundinaceus</name>
    <dbReference type="NCBI Taxonomy" id="35708"/>
    <lineage>
        <taxon>Eukaryota</taxon>
        <taxon>Viridiplantae</taxon>
        <taxon>Streptophyta</taxon>
        <taxon>Embryophyta</taxon>
        <taxon>Tracheophyta</taxon>
        <taxon>Spermatophyta</taxon>
        <taxon>Magnoliopsida</taxon>
        <taxon>Liliopsida</taxon>
        <taxon>Poales</taxon>
        <taxon>Poaceae</taxon>
        <taxon>PACMAD clade</taxon>
        <taxon>Arundinoideae</taxon>
        <taxon>Arundineae</taxon>
        <taxon>Arundo</taxon>
    </lineage>
</organism>
<reference evidence="2" key="1">
    <citation type="submission" date="2014-09" db="EMBL/GenBank/DDBJ databases">
        <authorList>
            <person name="Magalhaes I.L.F."/>
            <person name="Oliveira U."/>
            <person name="Santos F.R."/>
            <person name="Vidigal T.H.D.A."/>
            <person name="Brescovit A.D."/>
            <person name="Santos A.J."/>
        </authorList>
    </citation>
    <scope>NUCLEOTIDE SEQUENCE</scope>
    <source>
        <tissue evidence="2">Shoot tissue taken approximately 20 cm above the soil surface</tissue>
    </source>
</reference>